<comment type="caution">
    <text evidence="9">The sequence shown here is derived from an EMBL/GenBank/DDBJ whole genome shotgun (WGS) entry which is preliminary data.</text>
</comment>
<dbReference type="PANTHER" id="PTHR43531">
    <property type="entry name" value="PROTEIN ICFG"/>
    <property type="match status" value="1"/>
</dbReference>
<dbReference type="Pfam" id="PF00672">
    <property type="entry name" value="HAMP"/>
    <property type="match status" value="1"/>
</dbReference>
<dbReference type="SUPFAM" id="SSF58104">
    <property type="entry name" value="Methyl-accepting chemotaxis protein (MCP) signaling domain"/>
    <property type="match status" value="1"/>
</dbReference>
<evidence type="ECO:0000259" key="7">
    <source>
        <dbReference type="PROSITE" id="PS50111"/>
    </source>
</evidence>
<protein>
    <submittedName>
        <fullName evidence="9">HAMP domain-containing protein</fullName>
    </submittedName>
</protein>
<comment type="similarity">
    <text evidence="2">Belongs to the methyl-accepting chemotaxis (MCP) protein family.</text>
</comment>
<evidence type="ECO:0000256" key="2">
    <source>
        <dbReference type="ARBA" id="ARBA00029447"/>
    </source>
</evidence>
<evidence type="ECO:0000256" key="6">
    <source>
        <dbReference type="SAM" id="Phobius"/>
    </source>
</evidence>
<evidence type="ECO:0000256" key="3">
    <source>
        <dbReference type="PROSITE-ProRule" id="PRU00284"/>
    </source>
</evidence>
<name>A0A5C6UBV2_9SPHN</name>
<reference evidence="9 10" key="1">
    <citation type="journal article" date="2013" name="Antonie Van Leeuwenhoek">
        <title>Sphingomonas ginsenosidivorax sp. nov., with the ability to transform ginsenosides.</title>
        <authorList>
            <person name="Jin X.F."/>
            <person name="Kim J.K."/>
            <person name="Liu Q.M."/>
            <person name="Kang M.S."/>
            <person name="He D."/>
            <person name="Jin F.X."/>
            <person name="Kim S.C."/>
            <person name="Im W.T."/>
        </authorList>
    </citation>
    <scope>NUCLEOTIDE SEQUENCE [LARGE SCALE GENOMIC DNA]</scope>
    <source>
        <strain evidence="9 10">KHI67</strain>
    </source>
</reference>
<feature type="region of interest" description="Disordered" evidence="5">
    <location>
        <begin position="589"/>
        <end position="619"/>
    </location>
</feature>
<evidence type="ECO:0000313" key="9">
    <source>
        <dbReference type="EMBL" id="TXC70307.1"/>
    </source>
</evidence>
<keyword evidence="6" id="KW-1133">Transmembrane helix</keyword>
<feature type="coiled-coil region" evidence="4">
    <location>
        <begin position="461"/>
        <end position="488"/>
    </location>
</feature>
<evidence type="ECO:0000313" key="10">
    <source>
        <dbReference type="Proteomes" id="UP000321250"/>
    </source>
</evidence>
<dbReference type="Gene3D" id="6.10.340.10">
    <property type="match status" value="1"/>
</dbReference>
<evidence type="ECO:0000256" key="1">
    <source>
        <dbReference type="ARBA" id="ARBA00022500"/>
    </source>
</evidence>
<keyword evidence="3" id="KW-0807">Transducer</keyword>
<dbReference type="InterPro" id="IPR051310">
    <property type="entry name" value="MCP_chemotaxis"/>
</dbReference>
<keyword evidence="6" id="KW-0472">Membrane</keyword>
<organism evidence="9 10">
    <name type="scientific">Sphingomonas ginsenosidivorax</name>
    <dbReference type="NCBI Taxonomy" id="862135"/>
    <lineage>
        <taxon>Bacteria</taxon>
        <taxon>Pseudomonadati</taxon>
        <taxon>Pseudomonadota</taxon>
        <taxon>Alphaproteobacteria</taxon>
        <taxon>Sphingomonadales</taxon>
        <taxon>Sphingomonadaceae</taxon>
        <taxon>Sphingomonas</taxon>
    </lineage>
</organism>
<dbReference type="SMART" id="SM00283">
    <property type="entry name" value="MA"/>
    <property type="match status" value="1"/>
</dbReference>
<dbReference type="InterPro" id="IPR004089">
    <property type="entry name" value="MCPsignal_dom"/>
</dbReference>
<feature type="domain" description="HAMP" evidence="8">
    <location>
        <begin position="218"/>
        <end position="270"/>
    </location>
</feature>
<dbReference type="PROSITE" id="PS50111">
    <property type="entry name" value="CHEMOTAXIS_TRANSDUC_2"/>
    <property type="match status" value="1"/>
</dbReference>
<keyword evidence="4" id="KW-0175">Coiled coil</keyword>
<dbReference type="Proteomes" id="UP000321250">
    <property type="component" value="Unassembled WGS sequence"/>
</dbReference>
<dbReference type="GO" id="GO:0004888">
    <property type="term" value="F:transmembrane signaling receptor activity"/>
    <property type="evidence" value="ECO:0007669"/>
    <property type="project" value="InterPro"/>
</dbReference>
<dbReference type="SMART" id="SM00304">
    <property type="entry name" value="HAMP"/>
    <property type="match status" value="2"/>
</dbReference>
<feature type="transmembrane region" description="Helical" evidence="6">
    <location>
        <begin position="20"/>
        <end position="38"/>
    </location>
</feature>
<feature type="transmembrane region" description="Helical" evidence="6">
    <location>
        <begin position="193"/>
        <end position="217"/>
    </location>
</feature>
<dbReference type="PROSITE" id="PS50885">
    <property type="entry name" value="HAMP"/>
    <property type="match status" value="2"/>
</dbReference>
<dbReference type="GO" id="GO:0006935">
    <property type="term" value="P:chemotaxis"/>
    <property type="evidence" value="ECO:0007669"/>
    <property type="project" value="UniProtKB-KW"/>
</dbReference>
<gene>
    <name evidence="9" type="ORF">FSB78_04625</name>
</gene>
<feature type="domain" description="Methyl-accepting transducer" evidence="7">
    <location>
        <begin position="334"/>
        <end position="563"/>
    </location>
</feature>
<dbReference type="EMBL" id="VOQR01000001">
    <property type="protein sequence ID" value="TXC70307.1"/>
    <property type="molecule type" value="Genomic_DNA"/>
</dbReference>
<sequence>MLPFVAQSEFAMTIRMFLRAGGAALLIMIIFAAGFAAWRINVIRMGGPIQVQSQQTSDLVADVLPPPAYVIEAYLEATLLLRDTADAPAASRRLAKLHDDYRTRLDYWAKAGIAPANLAALVASRPAADAFWQEVEQRYLPAARAGDLPAMARSYSVLSNAYVAHRKAIDALVKRAIAHQADLNARAGATLRWALIMLAVLGVLIVGGVATFCALLLQRVVTPIVTLSTATAELARGESVAVPYIDRTDELGRIAVAVESFRCASKARTEADAAAATEHRTVNDALATVLQTMARGDLTQKANIEFPPSYRAVGDNLNSAVDTLRAMIQTVVDTATDVQGDARDIAAASEDMARRIESNAASLEETSAALLQIDNRLRSASEASADTVACADSALATVASGRSIAVDAVQAMSRVAASAKGTDAVIEGLDKIAFQTRVLAMNAAVEAGRAGDAGRGFAVVADLVSALAQRAEEEAKSARDQLTTTQVEIVTAVSAVEQVDRSLEDIAHNMGNVHGLLSGMVTDNHAQSLAVSEISAAVNNMDLTTQQNAGMVAETSAAANTLSARIQTMVQQAAAFKFDRRTRDVKVAFDRRGRGDGGGGGRTEGSPADRRVSRARVPA</sequence>
<keyword evidence="10" id="KW-1185">Reference proteome</keyword>
<dbReference type="Gene3D" id="1.10.287.950">
    <property type="entry name" value="Methyl-accepting chemotaxis protein"/>
    <property type="match status" value="1"/>
</dbReference>
<dbReference type="Pfam" id="PF00015">
    <property type="entry name" value="MCPsignal"/>
    <property type="match status" value="1"/>
</dbReference>
<dbReference type="InterPro" id="IPR004090">
    <property type="entry name" value="Chemotax_Me-accpt_rcpt"/>
</dbReference>
<evidence type="ECO:0000256" key="4">
    <source>
        <dbReference type="SAM" id="Coils"/>
    </source>
</evidence>
<dbReference type="InterPro" id="IPR003660">
    <property type="entry name" value="HAMP_dom"/>
</dbReference>
<dbReference type="GO" id="GO:0007165">
    <property type="term" value="P:signal transduction"/>
    <property type="evidence" value="ECO:0007669"/>
    <property type="project" value="UniProtKB-KW"/>
</dbReference>
<dbReference type="AlphaFoldDB" id="A0A5C6UBV2"/>
<accession>A0A5C6UBV2</accession>
<dbReference type="PRINTS" id="PR00260">
    <property type="entry name" value="CHEMTRNSDUCR"/>
</dbReference>
<proteinExistence type="inferred from homology"/>
<dbReference type="PANTHER" id="PTHR43531:SF11">
    <property type="entry name" value="METHYL-ACCEPTING CHEMOTAXIS PROTEIN 3"/>
    <property type="match status" value="1"/>
</dbReference>
<keyword evidence="6" id="KW-0812">Transmembrane</keyword>
<keyword evidence="1" id="KW-0145">Chemotaxis</keyword>
<evidence type="ECO:0000256" key="5">
    <source>
        <dbReference type="SAM" id="MobiDB-lite"/>
    </source>
</evidence>
<feature type="domain" description="HAMP" evidence="8">
    <location>
        <begin position="284"/>
        <end position="329"/>
    </location>
</feature>
<dbReference type="GO" id="GO:0016020">
    <property type="term" value="C:membrane"/>
    <property type="evidence" value="ECO:0007669"/>
    <property type="project" value="InterPro"/>
</dbReference>
<evidence type="ECO:0000259" key="8">
    <source>
        <dbReference type="PROSITE" id="PS50885"/>
    </source>
</evidence>